<evidence type="ECO:0000256" key="4">
    <source>
        <dbReference type="PROSITE-ProRule" id="PRU00175"/>
    </source>
</evidence>
<feature type="region of interest" description="Disordered" evidence="5">
    <location>
        <begin position="1"/>
        <end position="23"/>
    </location>
</feature>
<protein>
    <recommendedName>
        <fullName evidence="6">RING-type domain-containing protein</fullName>
    </recommendedName>
</protein>
<dbReference type="InterPro" id="IPR051728">
    <property type="entry name" value="RING-FYVE_E3_ubiquitin-ligase"/>
</dbReference>
<gene>
    <name evidence="7" type="ORF">GPM918_LOCUS38969</name>
    <name evidence="8" type="ORF">SRO942_LOCUS39824</name>
</gene>
<dbReference type="SUPFAM" id="SSF57850">
    <property type="entry name" value="RING/U-box"/>
    <property type="match status" value="1"/>
</dbReference>
<keyword evidence="1" id="KW-0479">Metal-binding</keyword>
<keyword evidence="9" id="KW-1185">Reference proteome</keyword>
<evidence type="ECO:0000256" key="2">
    <source>
        <dbReference type="ARBA" id="ARBA00022771"/>
    </source>
</evidence>
<evidence type="ECO:0000259" key="6">
    <source>
        <dbReference type="PROSITE" id="PS50089"/>
    </source>
</evidence>
<dbReference type="Proteomes" id="UP000663829">
    <property type="component" value="Unassembled WGS sequence"/>
</dbReference>
<proteinExistence type="predicted"/>
<evidence type="ECO:0000313" key="8">
    <source>
        <dbReference type="EMBL" id="CAF4407864.1"/>
    </source>
</evidence>
<dbReference type="PANTHER" id="PTHR14879">
    <property type="entry name" value="CASPASE REGULATOR, RING FINGER DOMAIN-CONTAINING"/>
    <property type="match status" value="1"/>
</dbReference>
<dbReference type="Pfam" id="PF13920">
    <property type="entry name" value="zf-C3HC4_3"/>
    <property type="match status" value="1"/>
</dbReference>
<reference evidence="7" key="1">
    <citation type="submission" date="2021-02" db="EMBL/GenBank/DDBJ databases">
        <authorList>
            <person name="Nowell W R."/>
        </authorList>
    </citation>
    <scope>NUCLEOTIDE SEQUENCE</scope>
</reference>
<dbReference type="PROSITE" id="PS50089">
    <property type="entry name" value="ZF_RING_2"/>
    <property type="match status" value="1"/>
</dbReference>
<keyword evidence="2 4" id="KW-0863">Zinc-finger</keyword>
<dbReference type="Gene3D" id="3.30.40.10">
    <property type="entry name" value="Zinc/RING finger domain, C3HC4 (zinc finger)"/>
    <property type="match status" value="1"/>
</dbReference>
<evidence type="ECO:0000256" key="5">
    <source>
        <dbReference type="SAM" id="MobiDB-lite"/>
    </source>
</evidence>
<sequence length="246" mass="28157">MTKRIVKRKQEYEDDTKNSRKLPPTGILALRRSTNSQEQQIPMKVSFSLSSVNSTVLNNFSSNLLSIPDESMLSRFVAARLDLPVSQRLLHKFRLSIIKRCYEDQLRLMLDDFVSDSDLYMACLILQKQIEVIDGKKENIIIPSKHLQEVTAKTRREAIIDQTHLTMEQDESEEMITSTVVDIVAKNKENKPIPKLSDACVSCLKEEKRLACIPCGHLVTCVACGQLLRICPICRREIEAFVRVYM</sequence>
<dbReference type="InterPro" id="IPR013083">
    <property type="entry name" value="Znf_RING/FYVE/PHD"/>
</dbReference>
<feature type="domain" description="RING-type" evidence="6">
    <location>
        <begin position="200"/>
        <end position="235"/>
    </location>
</feature>
<comment type="caution">
    <text evidence="7">The sequence shown here is derived from an EMBL/GenBank/DDBJ whole genome shotgun (WGS) entry which is preliminary data.</text>
</comment>
<accession>A0A815WSB2</accession>
<dbReference type="EMBL" id="CAJOBC010092260">
    <property type="protein sequence ID" value="CAF4407864.1"/>
    <property type="molecule type" value="Genomic_DNA"/>
</dbReference>
<organism evidence="7 9">
    <name type="scientific">Didymodactylos carnosus</name>
    <dbReference type="NCBI Taxonomy" id="1234261"/>
    <lineage>
        <taxon>Eukaryota</taxon>
        <taxon>Metazoa</taxon>
        <taxon>Spiralia</taxon>
        <taxon>Gnathifera</taxon>
        <taxon>Rotifera</taxon>
        <taxon>Eurotatoria</taxon>
        <taxon>Bdelloidea</taxon>
        <taxon>Philodinida</taxon>
        <taxon>Philodinidae</taxon>
        <taxon>Didymodactylos</taxon>
    </lineage>
</organism>
<dbReference type="FunFam" id="1.10.1170.10:FF:000002">
    <property type="entry name" value="Baculoviral IAP repeat containing 7"/>
    <property type="match status" value="1"/>
</dbReference>
<name>A0A815WSB2_9BILA</name>
<evidence type="ECO:0000256" key="1">
    <source>
        <dbReference type="ARBA" id="ARBA00022723"/>
    </source>
</evidence>
<evidence type="ECO:0000313" key="7">
    <source>
        <dbReference type="EMBL" id="CAF1547059.1"/>
    </source>
</evidence>
<dbReference type="PANTHER" id="PTHR14879:SF5">
    <property type="entry name" value="RING-TYPE DOMAIN-CONTAINING PROTEIN"/>
    <property type="match status" value="1"/>
</dbReference>
<dbReference type="GO" id="GO:0008270">
    <property type="term" value="F:zinc ion binding"/>
    <property type="evidence" value="ECO:0007669"/>
    <property type="project" value="UniProtKB-KW"/>
</dbReference>
<dbReference type="EMBL" id="CAJNOQ010026597">
    <property type="protein sequence ID" value="CAF1547059.1"/>
    <property type="molecule type" value="Genomic_DNA"/>
</dbReference>
<dbReference type="Proteomes" id="UP000681722">
    <property type="component" value="Unassembled WGS sequence"/>
</dbReference>
<dbReference type="AlphaFoldDB" id="A0A815WSB2"/>
<dbReference type="InterPro" id="IPR001841">
    <property type="entry name" value="Znf_RING"/>
</dbReference>
<evidence type="ECO:0000313" key="9">
    <source>
        <dbReference type="Proteomes" id="UP000663829"/>
    </source>
</evidence>
<evidence type="ECO:0000256" key="3">
    <source>
        <dbReference type="ARBA" id="ARBA00022833"/>
    </source>
</evidence>
<dbReference type="OrthoDB" id="1711136at2759"/>
<keyword evidence="3" id="KW-0862">Zinc</keyword>
<feature type="compositionally biased region" description="Basic and acidic residues" evidence="5">
    <location>
        <begin position="8"/>
        <end position="18"/>
    </location>
</feature>